<organism evidence="2 3">
    <name type="scientific">Dimargaris cristalligena</name>
    <dbReference type="NCBI Taxonomy" id="215637"/>
    <lineage>
        <taxon>Eukaryota</taxon>
        <taxon>Fungi</taxon>
        <taxon>Fungi incertae sedis</taxon>
        <taxon>Zoopagomycota</taxon>
        <taxon>Kickxellomycotina</taxon>
        <taxon>Dimargaritomycetes</taxon>
        <taxon>Dimargaritales</taxon>
        <taxon>Dimargaritaceae</taxon>
        <taxon>Dimargaris</taxon>
    </lineage>
</organism>
<feature type="region of interest" description="Disordered" evidence="1">
    <location>
        <begin position="83"/>
        <end position="122"/>
    </location>
</feature>
<evidence type="ECO:0000313" key="2">
    <source>
        <dbReference type="EMBL" id="RKP35044.1"/>
    </source>
</evidence>
<evidence type="ECO:0000313" key="3">
    <source>
        <dbReference type="Proteomes" id="UP000268162"/>
    </source>
</evidence>
<dbReference type="Proteomes" id="UP000268162">
    <property type="component" value="Unassembled WGS sequence"/>
</dbReference>
<feature type="compositionally biased region" description="Acidic residues" evidence="1">
    <location>
        <begin position="155"/>
        <end position="164"/>
    </location>
</feature>
<feature type="region of interest" description="Disordered" evidence="1">
    <location>
        <begin position="145"/>
        <end position="184"/>
    </location>
</feature>
<keyword evidence="3" id="KW-1185">Reference proteome</keyword>
<name>A0A4P9ZNP6_9FUNG</name>
<evidence type="ECO:0000256" key="1">
    <source>
        <dbReference type="SAM" id="MobiDB-lite"/>
    </source>
</evidence>
<accession>A0A4P9ZNP6</accession>
<sequence length="184" mass="20604">MSASGASANPPEWWANSDNVKAGDLMYVQYGPDPKECYRITISDIDTDNNIVEGSISFVTASSTISECYTFIMDEIYIITHERPNQEESSDEEEAEDAPSVPRESLTHLSSRPASEGSYSEFPYPIDYKDVSTLMIDNHHLINTGGDGRNSGYFDNDDDGEPDDSYDHNPTPENGFSYYHNFQL</sequence>
<dbReference type="AlphaFoldDB" id="A0A4P9ZNP6"/>
<protein>
    <submittedName>
        <fullName evidence="2">Uncharacterized protein</fullName>
    </submittedName>
</protein>
<dbReference type="EMBL" id="ML002977">
    <property type="protein sequence ID" value="RKP35044.1"/>
    <property type="molecule type" value="Genomic_DNA"/>
</dbReference>
<proteinExistence type="predicted"/>
<gene>
    <name evidence="2" type="ORF">BJ085DRAFT_28669</name>
</gene>
<feature type="compositionally biased region" description="Acidic residues" evidence="1">
    <location>
        <begin position="88"/>
        <end position="97"/>
    </location>
</feature>
<reference evidence="3" key="1">
    <citation type="journal article" date="2018" name="Nat. Microbiol.">
        <title>Leveraging single-cell genomics to expand the fungal tree of life.</title>
        <authorList>
            <person name="Ahrendt S.R."/>
            <person name="Quandt C.A."/>
            <person name="Ciobanu D."/>
            <person name="Clum A."/>
            <person name="Salamov A."/>
            <person name="Andreopoulos B."/>
            <person name="Cheng J.F."/>
            <person name="Woyke T."/>
            <person name="Pelin A."/>
            <person name="Henrissat B."/>
            <person name="Reynolds N.K."/>
            <person name="Benny G.L."/>
            <person name="Smith M.E."/>
            <person name="James T.Y."/>
            <person name="Grigoriev I.V."/>
        </authorList>
    </citation>
    <scope>NUCLEOTIDE SEQUENCE [LARGE SCALE GENOMIC DNA]</scope>
    <source>
        <strain evidence="3">RSA 468</strain>
    </source>
</reference>